<keyword evidence="1" id="KW-0732">Signal</keyword>
<dbReference type="RefSeq" id="WP_189489669.1">
    <property type="nucleotide sequence ID" value="NZ_BMZO01000005.1"/>
</dbReference>
<comment type="caution">
    <text evidence="2">The sequence shown here is derived from an EMBL/GenBank/DDBJ whole genome shotgun (WGS) entry which is preliminary data.</text>
</comment>
<organism evidence="2 3">
    <name type="scientific">Limoniibacter endophyticus</name>
    <dbReference type="NCBI Taxonomy" id="1565040"/>
    <lineage>
        <taxon>Bacteria</taxon>
        <taxon>Pseudomonadati</taxon>
        <taxon>Pseudomonadota</taxon>
        <taxon>Alphaproteobacteria</taxon>
        <taxon>Hyphomicrobiales</taxon>
        <taxon>Bartonellaceae</taxon>
        <taxon>Limoniibacter</taxon>
    </lineage>
</organism>
<feature type="chain" id="PRO_5035190049" description="DUF1344 domain-containing protein" evidence="1">
    <location>
        <begin position="22"/>
        <end position="100"/>
    </location>
</feature>
<proteinExistence type="predicted"/>
<dbReference type="AlphaFoldDB" id="A0A8J3DIR3"/>
<evidence type="ECO:0000256" key="1">
    <source>
        <dbReference type="SAM" id="SignalP"/>
    </source>
</evidence>
<keyword evidence="3" id="KW-1185">Reference proteome</keyword>
<name>A0A8J3DIR3_9HYPH</name>
<accession>A0A8J3DIR3</accession>
<protein>
    <recommendedName>
        <fullName evidence="4">DUF1344 domain-containing protein</fullName>
    </recommendedName>
</protein>
<evidence type="ECO:0000313" key="2">
    <source>
        <dbReference type="EMBL" id="GHC71201.1"/>
    </source>
</evidence>
<sequence length="100" mass="10218">MRKVVLSAIALSFLGLGAASAASHTSAGVVENLNAKAGVVRLANGDQYILPAGTDLSGIGGGDRVIINWETQNSSSIASQQSNNELPARILQADSISLAR</sequence>
<evidence type="ECO:0008006" key="4">
    <source>
        <dbReference type="Google" id="ProtNLM"/>
    </source>
</evidence>
<gene>
    <name evidence="2" type="ORF">GCM10010136_18200</name>
</gene>
<dbReference type="EMBL" id="BMZO01000005">
    <property type="protein sequence ID" value="GHC71201.1"/>
    <property type="molecule type" value="Genomic_DNA"/>
</dbReference>
<evidence type="ECO:0000313" key="3">
    <source>
        <dbReference type="Proteomes" id="UP000641137"/>
    </source>
</evidence>
<reference evidence="2" key="1">
    <citation type="journal article" date="2014" name="Int. J. Syst. Evol. Microbiol.">
        <title>Complete genome sequence of Corynebacterium casei LMG S-19264T (=DSM 44701T), isolated from a smear-ripened cheese.</title>
        <authorList>
            <consortium name="US DOE Joint Genome Institute (JGI-PGF)"/>
            <person name="Walter F."/>
            <person name="Albersmeier A."/>
            <person name="Kalinowski J."/>
            <person name="Ruckert C."/>
        </authorList>
    </citation>
    <scope>NUCLEOTIDE SEQUENCE</scope>
    <source>
        <strain evidence="2">KCTC 42097</strain>
    </source>
</reference>
<feature type="signal peptide" evidence="1">
    <location>
        <begin position="1"/>
        <end position="21"/>
    </location>
</feature>
<reference evidence="2" key="2">
    <citation type="submission" date="2020-09" db="EMBL/GenBank/DDBJ databases">
        <authorList>
            <person name="Sun Q."/>
            <person name="Kim S."/>
        </authorList>
    </citation>
    <scope>NUCLEOTIDE SEQUENCE</scope>
    <source>
        <strain evidence="2">KCTC 42097</strain>
    </source>
</reference>
<dbReference type="Proteomes" id="UP000641137">
    <property type="component" value="Unassembled WGS sequence"/>
</dbReference>